<organism evidence="2 3">
    <name type="scientific">Teladorsagia circumcincta</name>
    <name type="common">Brown stomach worm</name>
    <name type="synonym">Ostertagia circumcincta</name>
    <dbReference type="NCBI Taxonomy" id="45464"/>
    <lineage>
        <taxon>Eukaryota</taxon>
        <taxon>Metazoa</taxon>
        <taxon>Ecdysozoa</taxon>
        <taxon>Nematoda</taxon>
        <taxon>Chromadorea</taxon>
        <taxon>Rhabditida</taxon>
        <taxon>Rhabditina</taxon>
        <taxon>Rhabditomorpha</taxon>
        <taxon>Strongyloidea</taxon>
        <taxon>Trichostrongylidae</taxon>
        <taxon>Teladorsagia</taxon>
    </lineage>
</organism>
<protein>
    <submittedName>
        <fullName evidence="2">Uncharacterized protein</fullName>
    </submittedName>
</protein>
<evidence type="ECO:0000256" key="1">
    <source>
        <dbReference type="SAM" id="MobiDB-lite"/>
    </source>
</evidence>
<evidence type="ECO:0000313" key="3">
    <source>
        <dbReference type="Proteomes" id="UP000230423"/>
    </source>
</evidence>
<reference evidence="2 3" key="1">
    <citation type="submission" date="2015-09" db="EMBL/GenBank/DDBJ databases">
        <title>Draft genome of the parasitic nematode Teladorsagia circumcincta isolate WARC Sus (inbred).</title>
        <authorList>
            <person name="Mitreva M."/>
        </authorList>
    </citation>
    <scope>NUCLEOTIDE SEQUENCE [LARGE SCALE GENOMIC DNA]</scope>
    <source>
        <strain evidence="2 3">S</strain>
    </source>
</reference>
<dbReference type="AlphaFoldDB" id="A0A2G9V628"/>
<feature type="region of interest" description="Disordered" evidence="1">
    <location>
        <begin position="72"/>
        <end position="94"/>
    </location>
</feature>
<keyword evidence="3" id="KW-1185">Reference proteome</keyword>
<dbReference type="EMBL" id="KZ345008">
    <property type="protein sequence ID" value="PIO77180.1"/>
    <property type="molecule type" value="Genomic_DNA"/>
</dbReference>
<sequence length="109" mass="12358">MWYRVPVPRYTYKLVTGTGEAERTIKDTTRDRYEVSIRTGLISMLSRLSCKMSQANTAKFDILYAPSGTTGALSNKGDRLSRRTTSREGVSFFPKRPNILLQPPRLAQN</sequence>
<accession>A0A2G9V628</accession>
<proteinExistence type="predicted"/>
<dbReference type="Proteomes" id="UP000230423">
    <property type="component" value="Unassembled WGS sequence"/>
</dbReference>
<evidence type="ECO:0000313" key="2">
    <source>
        <dbReference type="EMBL" id="PIO77180.1"/>
    </source>
</evidence>
<name>A0A2G9V628_TELCI</name>
<gene>
    <name evidence="2" type="ORF">TELCIR_00696</name>
</gene>
<dbReference type="OrthoDB" id="5874312at2759"/>